<name>A0A5B9NR00_9CAUD</name>
<gene>
    <name evidence="1" type="ORF">NAHI_28</name>
</gene>
<evidence type="ECO:0000313" key="2">
    <source>
        <dbReference type="Proteomes" id="UP000324182"/>
    </source>
</evidence>
<evidence type="ECO:0000313" key="1">
    <source>
        <dbReference type="EMBL" id="QEG13363.1"/>
    </source>
</evidence>
<protein>
    <submittedName>
        <fullName evidence="1">Uncharacterized protein</fullName>
    </submittedName>
</protein>
<proteinExistence type="predicted"/>
<dbReference type="EMBL" id="MN013085">
    <property type="protein sequence ID" value="QEG13363.1"/>
    <property type="molecule type" value="Genomic_DNA"/>
</dbReference>
<organism evidence="1 2">
    <name type="scientific">Klebsiella phage vB_KpnP_NahiliMali</name>
    <dbReference type="NCBI Taxonomy" id="2591373"/>
    <lineage>
        <taxon>Viruses</taxon>
        <taxon>Duplodnaviria</taxon>
        <taxon>Heunggongvirae</taxon>
        <taxon>Uroviricota</taxon>
        <taxon>Caudoviricetes</taxon>
        <taxon>Autographivirales</taxon>
        <taxon>Autotranscriptaviridae</taxon>
        <taxon>Studiervirinae</taxon>
        <taxon>Ningirsuvirus</taxon>
        <taxon>Ningirsuvirus nahilimali</taxon>
    </lineage>
</organism>
<sequence>MAFIINSSNSLLEAHSMRTVKEINVDIKKLKAELKLAYAAERNDKATKAIACMETQGFTWNGTRWVRPKEDKPLDKPRQFVISGGKIYLVNDSDGFVVRAHQVTSVNSMGIMVAPQLVELAASLKLRFVDEKYVRTMFA</sequence>
<keyword evidence="2" id="KW-1185">Reference proteome</keyword>
<accession>A0A5B9NR00</accession>
<dbReference type="Proteomes" id="UP000324182">
    <property type="component" value="Segment"/>
</dbReference>
<reference evidence="1 2" key="1">
    <citation type="submission" date="2019-04" db="EMBL/GenBank/DDBJ databases">
        <authorList>
            <person name="Foster K.K."/>
            <person name="Sharma R."/>
            <person name="Thurgood T.L."/>
            <person name="Kruger J.L."/>
            <person name="Loertscher E."/>
            <person name="Arens D.K."/>
            <person name="Thompson D.W."/>
            <person name="Johnson L."/>
            <person name="Walker J."/>
            <person name="Casjens S."/>
            <person name="Grose J.H."/>
        </authorList>
    </citation>
    <scope>NUCLEOTIDE SEQUENCE [LARGE SCALE GENOMIC DNA]</scope>
</reference>